<feature type="transmembrane region" description="Helical" evidence="1">
    <location>
        <begin position="27"/>
        <end position="56"/>
    </location>
</feature>
<feature type="non-terminal residue" evidence="2">
    <location>
        <position position="57"/>
    </location>
</feature>
<protein>
    <submittedName>
        <fullName evidence="2">Uncharacterized protein</fullName>
    </submittedName>
</protein>
<dbReference type="EMBL" id="UINC01116626">
    <property type="protein sequence ID" value="SVC88492.1"/>
    <property type="molecule type" value="Genomic_DNA"/>
</dbReference>
<sequence>MDTTDPTSTRTPSKAAIFAQRLGSAALLWGTLLLGLFAPDPTVAKSAFLLIMLVLVG</sequence>
<dbReference type="AlphaFoldDB" id="A0A382QUI2"/>
<keyword evidence="1" id="KW-0472">Membrane</keyword>
<evidence type="ECO:0000313" key="2">
    <source>
        <dbReference type="EMBL" id="SVC88492.1"/>
    </source>
</evidence>
<keyword evidence="1" id="KW-0812">Transmembrane</keyword>
<keyword evidence="1" id="KW-1133">Transmembrane helix</keyword>
<gene>
    <name evidence="2" type="ORF">METZ01_LOCUS341346</name>
</gene>
<reference evidence="2" key="1">
    <citation type="submission" date="2018-05" db="EMBL/GenBank/DDBJ databases">
        <authorList>
            <person name="Lanie J.A."/>
            <person name="Ng W.-L."/>
            <person name="Kazmierczak K.M."/>
            <person name="Andrzejewski T.M."/>
            <person name="Davidsen T.M."/>
            <person name="Wayne K.J."/>
            <person name="Tettelin H."/>
            <person name="Glass J.I."/>
            <person name="Rusch D."/>
            <person name="Podicherti R."/>
            <person name="Tsui H.-C.T."/>
            <person name="Winkler M.E."/>
        </authorList>
    </citation>
    <scope>NUCLEOTIDE SEQUENCE</scope>
</reference>
<accession>A0A382QUI2</accession>
<name>A0A382QUI2_9ZZZZ</name>
<organism evidence="2">
    <name type="scientific">marine metagenome</name>
    <dbReference type="NCBI Taxonomy" id="408172"/>
    <lineage>
        <taxon>unclassified sequences</taxon>
        <taxon>metagenomes</taxon>
        <taxon>ecological metagenomes</taxon>
    </lineage>
</organism>
<proteinExistence type="predicted"/>
<evidence type="ECO:0000256" key="1">
    <source>
        <dbReference type="SAM" id="Phobius"/>
    </source>
</evidence>